<evidence type="ECO:0000256" key="6">
    <source>
        <dbReference type="ARBA" id="ARBA00023145"/>
    </source>
</evidence>
<reference evidence="13" key="1">
    <citation type="submission" date="2017-02" db="EMBL/GenBank/DDBJ databases">
        <authorList>
            <person name="Varghese N."/>
            <person name="Submissions S."/>
        </authorList>
    </citation>
    <scope>NUCLEOTIDE SEQUENCE [LARGE SCALE GENOMIC DNA]</scope>
    <source>
        <strain evidence="13">ATCC 51356</strain>
    </source>
</reference>
<keyword evidence="5 11" id="KW-0472">Membrane</keyword>
<evidence type="ECO:0000256" key="5">
    <source>
        <dbReference type="ARBA" id="ARBA00023136"/>
    </source>
</evidence>
<evidence type="ECO:0000313" key="13">
    <source>
        <dbReference type="Proteomes" id="UP000190121"/>
    </source>
</evidence>
<dbReference type="InterPro" id="IPR033175">
    <property type="entry name" value="PSD-A"/>
</dbReference>
<evidence type="ECO:0000313" key="12">
    <source>
        <dbReference type="EMBL" id="SJZ44917.1"/>
    </source>
</evidence>
<dbReference type="NCBIfam" id="NF003678">
    <property type="entry name" value="PRK05305.1-2"/>
    <property type="match status" value="1"/>
</dbReference>
<feature type="transmembrane region" description="Helical" evidence="11">
    <location>
        <begin position="35"/>
        <end position="53"/>
    </location>
</feature>
<evidence type="ECO:0000256" key="11">
    <source>
        <dbReference type="SAM" id="Phobius"/>
    </source>
</evidence>
<evidence type="ECO:0000256" key="1">
    <source>
        <dbReference type="ARBA" id="ARBA00022475"/>
    </source>
</evidence>
<keyword evidence="10" id="KW-0670">Pyruvate</keyword>
<dbReference type="InterPro" id="IPR003817">
    <property type="entry name" value="PS_Dcarbxylase"/>
</dbReference>
<dbReference type="AlphaFoldDB" id="A0A1T4KRF7"/>
<evidence type="ECO:0000256" key="4">
    <source>
        <dbReference type="ARBA" id="ARBA00023098"/>
    </source>
</evidence>
<dbReference type="OrthoDB" id="9790893at2"/>
<dbReference type="Pfam" id="PF02666">
    <property type="entry name" value="PS_Dcarbxylase"/>
    <property type="match status" value="1"/>
</dbReference>
<keyword evidence="2" id="KW-0444">Lipid biosynthesis</keyword>
<evidence type="ECO:0000256" key="9">
    <source>
        <dbReference type="ARBA" id="ARBA00023264"/>
    </source>
</evidence>
<dbReference type="PANTHER" id="PTHR35809">
    <property type="entry name" value="ARCHAETIDYLSERINE DECARBOXYLASE PROENZYME-RELATED"/>
    <property type="match status" value="1"/>
</dbReference>
<keyword evidence="8" id="KW-0456">Lyase</keyword>
<keyword evidence="4" id="KW-0443">Lipid metabolism</keyword>
<dbReference type="PROSITE" id="PS51257">
    <property type="entry name" value="PROKAR_LIPOPROTEIN"/>
    <property type="match status" value="1"/>
</dbReference>
<dbReference type="Proteomes" id="UP000190121">
    <property type="component" value="Unassembled WGS sequence"/>
</dbReference>
<evidence type="ECO:0000256" key="7">
    <source>
        <dbReference type="ARBA" id="ARBA00023209"/>
    </source>
</evidence>
<keyword evidence="7" id="KW-0594">Phospholipid biosynthesis</keyword>
<keyword evidence="1" id="KW-1003">Cell membrane</keyword>
<evidence type="ECO:0000256" key="8">
    <source>
        <dbReference type="ARBA" id="ARBA00023239"/>
    </source>
</evidence>
<gene>
    <name evidence="12" type="ORF">SAMN02745171_00157</name>
</gene>
<proteinExistence type="predicted"/>
<dbReference type="STRING" id="29524.SAMN02745171_00157"/>
<organism evidence="12 13">
    <name type="scientific">Porphyromonas circumdentaria</name>
    <dbReference type="NCBI Taxonomy" id="29524"/>
    <lineage>
        <taxon>Bacteria</taxon>
        <taxon>Pseudomonadati</taxon>
        <taxon>Bacteroidota</taxon>
        <taxon>Bacteroidia</taxon>
        <taxon>Bacteroidales</taxon>
        <taxon>Porphyromonadaceae</taxon>
        <taxon>Porphyromonas</taxon>
    </lineage>
</organism>
<keyword evidence="11" id="KW-0812">Transmembrane</keyword>
<name>A0A1T4KRF7_9PORP</name>
<accession>A0A1T4KRF7</accession>
<keyword evidence="13" id="KW-1185">Reference proteome</keyword>
<keyword evidence="9" id="KW-1208">Phospholipid metabolism</keyword>
<dbReference type="GO" id="GO:0008654">
    <property type="term" value="P:phospholipid biosynthetic process"/>
    <property type="evidence" value="ECO:0007669"/>
    <property type="project" value="UniProtKB-KW"/>
</dbReference>
<dbReference type="GO" id="GO:0004609">
    <property type="term" value="F:phosphatidylserine decarboxylase activity"/>
    <property type="evidence" value="ECO:0007669"/>
    <property type="project" value="InterPro"/>
</dbReference>
<keyword evidence="3" id="KW-0210">Decarboxylase</keyword>
<keyword evidence="6" id="KW-0865">Zymogen</keyword>
<keyword evidence="11" id="KW-1133">Transmembrane helix</keyword>
<evidence type="ECO:0000256" key="10">
    <source>
        <dbReference type="ARBA" id="ARBA00023317"/>
    </source>
</evidence>
<sequence length="222" mass="25029">MIKVHHEGVGILISFFLVFVVACITAFFYAHWLVFWVVLLASIVLMGLALNFFRSPHRYNPAVNEEGVLVAPADGELVVVEETFEEEYFRERCLKVSIFMSIFDVHANWFCCNGVVKFVGHAEGNFLKAYLPKSSVENERSAVIIETPQGHRILERQIAGAVARRIVTYPEENDQVTINDFIGFIKFGSRIDLYLPLGTEIYLKPGVKVKGNTTVLGKLPSM</sequence>
<evidence type="ECO:0000256" key="3">
    <source>
        <dbReference type="ARBA" id="ARBA00022793"/>
    </source>
</evidence>
<dbReference type="EMBL" id="FUXE01000001">
    <property type="protein sequence ID" value="SJZ44917.1"/>
    <property type="molecule type" value="Genomic_DNA"/>
</dbReference>
<evidence type="ECO:0000256" key="2">
    <source>
        <dbReference type="ARBA" id="ARBA00022516"/>
    </source>
</evidence>
<feature type="transmembrane region" description="Helical" evidence="11">
    <location>
        <begin position="9"/>
        <end position="29"/>
    </location>
</feature>
<dbReference type="PANTHER" id="PTHR35809:SF1">
    <property type="entry name" value="ARCHAETIDYLSERINE DECARBOXYLASE PROENZYME-RELATED"/>
    <property type="match status" value="1"/>
</dbReference>
<protein>
    <submittedName>
        <fullName evidence="12">Phosphatidylserine decarboxylase</fullName>
    </submittedName>
</protein>